<dbReference type="EMBL" id="PUHQ01000126">
    <property type="protein sequence ID" value="KAG0655235.1"/>
    <property type="molecule type" value="Genomic_DNA"/>
</dbReference>
<feature type="compositionally biased region" description="Low complexity" evidence="9">
    <location>
        <begin position="249"/>
        <end position="260"/>
    </location>
</feature>
<accession>A0A9P7B2P7</accession>
<protein>
    <recommendedName>
        <fullName evidence="14">RSC complex protein</fullName>
    </recommendedName>
</protein>
<dbReference type="Pfam" id="PF01426">
    <property type="entry name" value="BAH"/>
    <property type="match status" value="1"/>
</dbReference>
<evidence type="ECO:0000256" key="1">
    <source>
        <dbReference type="ARBA" id="ARBA00004123"/>
    </source>
</evidence>
<feature type="domain" description="Bromo" evidence="10">
    <location>
        <begin position="29"/>
        <end position="99"/>
    </location>
</feature>
<dbReference type="SUPFAM" id="SSF47370">
    <property type="entry name" value="Bromodomain"/>
    <property type="match status" value="2"/>
</dbReference>
<dbReference type="Pfam" id="PF00439">
    <property type="entry name" value="Bromodomain"/>
    <property type="match status" value="2"/>
</dbReference>
<comment type="caution">
    <text evidence="12">The sequence shown here is derived from an EMBL/GenBank/DDBJ whole genome shotgun (WGS) entry which is preliminary data.</text>
</comment>
<feature type="compositionally biased region" description="Low complexity" evidence="9">
    <location>
        <begin position="219"/>
        <end position="233"/>
    </location>
</feature>
<feature type="region of interest" description="Disordered" evidence="9">
    <location>
        <begin position="402"/>
        <end position="433"/>
    </location>
</feature>
<dbReference type="GO" id="GO:0006338">
    <property type="term" value="P:chromatin remodeling"/>
    <property type="evidence" value="ECO:0007669"/>
    <property type="project" value="InterPro"/>
</dbReference>
<dbReference type="AlphaFoldDB" id="A0A9P7B2P7"/>
<feature type="domain" description="BAH" evidence="11">
    <location>
        <begin position="460"/>
        <end position="580"/>
    </location>
</feature>
<comment type="subcellular location">
    <subcellularLocation>
        <location evidence="1">Nucleus</location>
    </subcellularLocation>
</comment>
<dbReference type="GO" id="GO:0016586">
    <property type="term" value="C:RSC-type complex"/>
    <property type="evidence" value="ECO:0007669"/>
    <property type="project" value="InterPro"/>
</dbReference>
<evidence type="ECO:0000256" key="5">
    <source>
        <dbReference type="ARBA" id="ARBA00023117"/>
    </source>
</evidence>
<dbReference type="GO" id="GO:0006368">
    <property type="term" value="P:transcription elongation by RNA polymerase II"/>
    <property type="evidence" value="ECO:0007669"/>
    <property type="project" value="TreeGrafter"/>
</dbReference>
<dbReference type="Gene3D" id="2.30.30.490">
    <property type="match status" value="1"/>
</dbReference>
<evidence type="ECO:0000256" key="7">
    <source>
        <dbReference type="ARBA" id="ARBA00023242"/>
    </source>
</evidence>
<keyword evidence="13" id="KW-1185">Reference proteome</keyword>
<keyword evidence="2" id="KW-0677">Repeat</keyword>
<gene>
    <name evidence="12" type="ORF">C6P46_001101</name>
</gene>
<proteinExistence type="predicted"/>
<dbReference type="GO" id="GO:0003682">
    <property type="term" value="F:chromatin binding"/>
    <property type="evidence" value="ECO:0007669"/>
    <property type="project" value="InterPro"/>
</dbReference>
<dbReference type="Proteomes" id="UP000777482">
    <property type="component" value="Unassembled WGS sequence"/>
</dbReference>
<dbReference type="InterPro" id="IPR036427">
    <property type="entry name" value="Bromodomain-like_sf"/>
</dbReference>
<feature type="region of interest" description="Disordered" evidence="9">
    <location>
        <begin position="128"/>
        <end position="189"/>
    </location>
</feature>
<evidence type="ECO:0000256" key="8">
    <source>
        <dbReference type="PROSITE-ProRule" id="PRU00035"/>
    </source>
</evidence>
<dbReference type="OrthoDB" id="1742084at2759"/>
<evidence type="ECO:0000256" key="6">
    <source>
        <dbReference type="ARBA" id="ARBA00023163"/>
    </source>
</evidence>
<dbReference type="PROSITE" id="PS50014">
    <property type="entry name" value="BROMODOMAIN_2"/>
    <property type="match status" value="2"/>
</dbReference>
<evidence type="ECO:0000313" key="12">
    <source>
        <dbReference type="EMBL" id="KAG0655235.1"/>
    </source>
</evidence>
<dbReference type="SMART" id="SM00439">
    <property type="entry name" value="BAH"/>
    <property type="match status" value="1"/>
</dbReference>
<sequence length="801" mass="86812">MGLAQPLQQVLDNLLSSLYNLQTAAPGGQKRYYSAIFRDLPDRRLYPDYYIVIKEPRCLHDVMNNMHRNLYSSPQAVAYDLFLIWSNAREYNEQGSLVYADADKLESFMERLWRERSPPLPAYETLVRPGQAPPAQAPFAPAAVASPREPERKVKRIKLTGSLASSTAGSAATTAPSPNPPSASMITAQPAPAPSLTVKLGGGRLTPSLASTSQYADSSAVASTSRSPSAVAPGTQSARQDSEDATVRTGATAAAEGATGEETKPPSIPTIPDVESGWLSGPADETMLLGIVDRLRTYTDVSGRLLATPLIDVPEPASRPDYYELVNPPISLNTIDANIRAHAYASAEACDRDLHRLFEVARLFIRPESPGNVYSDLMVLQRLYQELTKNASSADRAAEAETAASLSSVSGGPGNVQHAKGDEASQGTDYKSKATARPTLRDKIFLDSINFKGHTLRTGKAYTSGDWIHLLNPDAPGKPIIAQIWKTYKRPDSPQRCVSVCWYYRPEETVHPVSRTFYESEVFKTGVFVDHNIEDFLGTCFVMFFTRYTRGRPKAWDASMPLYVCEHRYKDDIKQFKKIKSWSSCIPEEIRAHEYDFEPYADGHVDQLARVKSPFVRGVPGPGRLDSTGPNQAAISSPSYRFSNEGRPQTAEEARIETMTGGAVGEQAAISTDTSATAHGSPSTAVGAPLAIAPVHPTTDSLVLPAASFQPVAEPSFDLQEANLPAFAAYTAHSAGTPAELAASAEAYAPLPANLKTKFRGDALGELLWFSAPAAVVPSVTRPSHSLAYLLWQTERGSTSA</sequence>
<keyword evidence="4" id="KW-0805">Transcription regulation</keyword>
<dbReference type="PANTHER" id="PTHR16062:SF21">
    <property type="entry name" value="CHROMATIN STRUCTURE-REMODELING COMPLEX SUBUNIT RSC1-RELATED"/>
    <property type="match status" value="1"/>
</dbReference>
<organism evidence="12 13">
    <name type="scientific">Rhodotorula mucilaginosa</name>
    <name type="common">Yeast</name>
    <name type="synonym">Rhodotorula rubra</name>
    <dbReference type="NCBI Taxonomy" id="5537"/>
    <lineage>
        <taxon>Eukaryota</taxon>
        <taxon>Fungi</taxon>
        <taxon>Dikarya</taxon>
        <taxon>Basidiomycota</taxon>
        <taxon>Pucciniomycotina</taxon>
        <taxon>Microbotryomycetes</taxon>
        <taxon>Sporidiobolales</taxon>
        <taxon>Sporidiobolaceae</taxon>
        <taxon>Rhodotorula</taxon>
    </lineage>
</organism>
<evidence type="ECO:0000256" key="2">
    <source>
        <dbReference type="ARBA" id="ARBA00022737"/>
    </source>
</evidence>
<keyword evidence="5 8" id="KW-0103">Bromodomain</keyword>
<evidence type="ECO:0008006" key="14">
    <source>
        <dbReference type="Google" id="ProtNLM"/>
    </source>
</evidence>
<dbReference type="InterPro" id="IPR001025">
    <property type="entry name" value="BAH_dom"/>
</dbReference>
<dbReference type="CDD" id="cd04717">
    <property type="entry name" value="BAH_polybromo"/>
    <property type="match status" value="1"/>
</dbReference>
<evidence type="ECO:0000259" key="10">
    <source>
        <dbReference type="PROSITE" id="PS50014"/>
    </source>
</evidence>
<evidence type="ECO:0000256" key="4">
    <source>
        <dbReference type="ARBA" id="ARBA00023015"/>
    </source>
</evidence>
<keyword evidence="6" id="KW-0804">Transcription</keyword>
<dbReference type="CDD" id="cd04369">
    <property type="entry name" value="Bromodomain"/>
    <property type="match status" value="1"/>
</dbReference>
<dbReference type="InterPro" id="IPR043151">
    <property type="entry name" value="BAH_sf"/>
</dbReference>
<feature type="compositionally biased region" description="Low complexity" evidence="9">
    <location>
        <begin position="137"/>
        <end position="147"/>
    </location>
</feature>
<dbReference type="Gene3D" id="1.20.920.10">
    <property type="entry name" value="Bromodomain-like"/>
    <property type="match status" value="2"/>
</dbReference>
<dbReference type="SMART" id="SM00297">
    <property type="entry name" value="BROMO"/>
    <property type="match status" value="2"/>
</dbReference>
<name>A0A9P7B2P7_RHOMI</name>
<keyword evidence="3" id="KW-0156">Chromatin regulator</keyword>
<evidence type="ECO:0000256" key="3">
    <source>
        <dbReference type="ARBA" id="ARBA00022853"/>
    </source>
</evidence>
<reference evidence="12 13" key="1">
    <citation type="submission" date="2020-11" db="EMBL/GenBank/DDBJ databases">
        <title>Kefir isolates.</title>
        <authorList>
            <person name="Marcisauskas S."/>
            <person name="Kim Y."/>
            <person name="Blasche S."/>
        </authorList>
    </citation>
    <scope>NUCLEOTIDE SEQUENCE [LARGE SCALE GENOMIC DNA]</scope>
    <source>
        <strain evidence="12 13">KR</strain>
    </source>
</reference>
<dbReference type="PRINTS" id="PR00503">
    <property type="entry name" value="BROMODOMAIN"/>
</dbReference>
<evidence type="ECO:0000256" key="9">
    <source>
        <dbReference type="SAM" id="MobiDB-lite"/>
    </source>
</evidence>
<dbReference type="PROSITE" id="PS51038">
    <property type="entry name" value="BAH"/>
    <property type="match status" value="1"/>
</dbReference>
<feature type="region of interest" description="Disordered" evidence="9">
    <location>
        <begin position="219"/>
        <end position="270"/>
    </location>
</feature>
<feature type="compositionally biased region" description="Low complexity" evidence="9">
    <location>
        <begin position="159"/>
        <end position="176"/>
    </location>
</feature>
<dbReference type="PANTHER" id="PTHR16062">
    <property type="entry name" value="SWI/SNF-RELATED"/>
    <property type="match status" value="1"/>
</dbReference>
<evidence type="ECO:0000313" key="13">
    <source>
        <dbReference type="Proteomes" id="UP000777482"/>
    </source>
</evidence>
<feature type="region of interest" description="Disordered" evidence="9">
    <location>
        <begin position="621"/>
        <end position="646"/>
    </location>
</feature>
<evidence type="ECO:0000259" key="11">
    <source>
        <dbReference type="PROSITE" id="PS51038"/>
    </source>
</evidence>
<dbReference type="InterPro" id="IPR001487">
    <property type="entry name" value="Bromodomain"/>
</dbReference>
<feature type="domain" description="Bromo" evidence="10">
    <location>
        <begin position="302"/>
        <end position="372"/>
    </location>
</feature>
<dbReference type="InterPro" id="IPR037382">
    <property type="entry name" value="Rsc/polybromo"/>
</dbReference>
<feature type="compositionally biased region" description="Polar residues" evidence="9">
    <location>
        <begin position="628"/>
        <end position="642"/>
    </location>
</feature>
<keyword evidence="7" id="KW-0539">Nucleus</keyword>